<comment type="caution">
    <text evidence="8">The sequence shown here is derived from an EMBL/GenBank/DDBJ whole genome shotgun (WGS) entry which is preliminary data.</text>
</comment>
<keyword evidence="9" id="KW-1185">Reference proteome</keyword>
<sequence>MDSFVPLVVAVLVLMLVNVNLSQSCLRLESVFLCLEMRTVFPPGLSSLGFLLNSAGVINSTVLRSENLTNVTRLQIDNSGVTGIAEGAFSSFESLTNLTLDNNLLTEINPNWLGRPHILRALSVTENQIETLNESMLDGLTHLVGLSLNKNKIRTIHQNTFSSNRILAELDLSGNRMTWVSPQVFQSLRSTRIRLDGNPWNCSCRAEDFVDFLKDLQNRSLLDRQMDVTCESPPSLRGQRVWNVSVCVTTTPTLQTSDNPTAGPASTSANVVTIPPSKTPSETHTSLHPKPSDAPTIMSLHTATTPPHTPSETQTSVQPEPTTVPSSTLKTSSFVVLVLLLLALCFLMVLHRRKRKNKTVMPISPEENSDELREDSRSQSPGHSEKRKISRGDSETGWRRSFTGVRAKSANAILFVSPFCAPVKDQVTLQTEAQTTVTENQAEVKQKQGHDTGVHGESETENPTNDADVIKYAKQAAAGLNLDETPHCVPTNTDTAPYLSIGTVQNKLTSDDFNKQSTDAGQRSQGGRVIGRISTWPPSAVQWQARCKMKEEEGEGSDVFTDWTLQFSGEVVKGLNQEQHPFASDLDKQEEEIEKNQHDPLKMSVVHMTFGLSQSFQQNDDTISPSEDLSTSDTRLEEQLRQEEVMQDVANVTQNLNQSPNQVQKSAGNAELKSSKKRNEASRQRAAKAPSGGASPDDETLLSGNKYAFIDLLHEVSQNNGRWTRDRWRQIHVDKQRHQDRGTEGQ</sequence>
<protein>
    <recommendedName>
        <fullName evidence="7">LRRCT domain-containing protein</fullName>
    </recommendedName>
</protein>
<organism evidence="8 9">
    <name type="scientific">Eleginops maclovinus</name>
    <name type="common">Patagonian blennie</name>
    <name type="synonym">Eleginus maclovinus</name>
    <dbReference type="NCBI Taxonomy" id="56733"/>
    <lineage>
        <taxon>Eukaryota</taxon>
        <taxon>Metazoa</taxon>
        <taxon>Chordata</taxon>
        <taxon>Craniata</taxon>
        <taxon>Vertebrata</taxon>
        <taxon>Euteleostomi</taxon>
        <taxon>Actinopterygii</taxon>
        <taxon>Neopterygii</taxon>
        <taxon>Teleostei</taxon>
        <taxon>Neoteleostei</taxon>
        <taxon>Acanthomorphata</taxon>
        <taxon>Eupercaria</taxon>
        <taxon>Perciformes</taxon>
        <taxon>Notothenioidei</taxon>
        <taxon>Eleginopidae</taxon>
        <taxon>Eleginops</taxon>
    </lineage>
</organism>
<evidence type="ECO:0000256" key="1">
    <source>
        <dbReference type="ARBA" id="ARBA00022614"/>
    </source>
</evidence>
<feature type="domain" description="LRRCT" evidence="7">
    <location>
        <begin position="198"/>
        <end position="248"/>
    </location>
</feature>
<proteinExistence type="predicted"/>
<feature type="compositionally biased region" description="Polar residues" evidence="4">
    <location>
        <begin position="299"/>
        <end position="325"/>
    </location>
</feature>
<name>A0AAN8APZ8_ELEMC</name>
<dbReference type="Pfam" id="PF13855">
    <property type="entry name" value="LRR_8"/>
    <property type="match status" value="2"/>
</dbReference>
<feature type="compositionally biased region" description="Polar residues" evidence="4">
    <location>
        <begin position="253"/>
        <end position="271"/>
    </location>
</feature>
<dbReference type="InterPro" id="IPR000483">
    <property type="entry name" value="Cys-rich_flank_reg_C"/>
</dbReference>
<accession>A0AAN8APZ8</accession>
<feature type="signal peptide" evidence="6">
    <location>
        <begin position="1"/>
        <end position="22"/>
    </location>
</feature>
<dbReference type="SUPFAM" id="SSF52058">
    <property type="entry name" value="L domain-like"/>
    <property type="match status" value="1"/>
</dbReference>
<feature type="region of interest" description="Disordered" evidence="4">
    <location>
        <begin position="253"/>
        <end position="327"/>
    </location>
</feature>
<feature type="compositionally biased region" description="Polar residues" evidence="4">
    <location>
        <begin position="655"/>
        <end position="667"/>
    </location>
</feature>
<dbReference type="GO" id="GO:0005886">
    <property type="term" value="C:plasma membrane"/>
    <property type="evidence" value="ECO:0007669"/>
    <property type="project" value="TreeGrafter"/>
</dbReference>
<dbReference type="InterPro" id="IPR001611">
    <property type="entry name" value="Leu-rich_rpt"/>
</dbReference>
<evidence type="ECO:0000313" key="9">
    <source>
        <dbReference type="Proteomes" id="UP001346869"/>
    </source>
</evidence>
<keyword evidence="3" id="KW-0677">Repeat</keyword>
<dbReference type="PANTHER" id="PTHR24369:SF216">
    <property type="entry name" value="CD180 MOLECULE"/>
    <property type="match status" value="1"/>
</dbReference>
<feature type="transmembrane region" description="Helical" evidence="5">
    <location>
        <begin position="331"/>
        <end position="350"/>
    </location>
</feature>
<keyword evidence="5" id="KW-0472">Membrane</keyword>
<evidence type="ECO:0000256" key="2">
    <source>
        <dbReference type="ARBA" id="ARBA00022729"/>
    </source>
</evidence>
<dbReference type="SMART" id="SM00369">
    <property type="entry name" value="LRR_TYP"/>
    <property type="match status" value="4"/>
</dbReference>
<gene>
    <name evidence="8" type="ORF">PBY51_003734</name>
</gene>
<evidence type="ECO:0000256" key="3">
    <source>
        <dbReference type="ARBA" id="ARBA00022737"/>
    </source>
</evidence>
<keyword evidence="2 6" id="KW-0732">Signal</keyword>
<dbReference type="InterPro" id="IPR050541">
    <property type="entry name" value="LRR_TM_domain-containing"/>
</dbReference>
<evidence type="ECO:0000313" key="8">
    <source>
        <dbReference type="EMBL" id="KAK5870821.1"/>
    </source>
</evidence>
<feature type="compositionally biased region" description="Basic and acidic residues" evidence="4">
    <location>
        <begin position="673"/>
        <end position="683"/>
    </location>
</feature>
<keyword evidence="5" id="KW-1133">Transmembrane helix</keyword>
<keyword evidence="5" id="KW-0812">Transmembrane</keyword>
<dbReference type="Gene3D" id="3.80.10.10">
    <property type="entry name" value="Ribonuclease Inhibitor"/>
    <property type="match status" value="1"/>
</dbReference>
<keyword evidence="1" id="KW-0433">Leucine-rich repeat</keyword>
<dbReference type="SMART" id="SM00082">
    <property type="entry name" value="LRRCT"/>
    <property type="match status" value="1"/>
</dbReference>
<feature type="region of interest" description="Disordered" evidence="4">
    <location>
        <begin position="361"/>
        <end position="397"/>
    </location>
</feature>
<reference evidence="8 9" key="2">
    <citation type="journal article" date="2023" name="Mol. Biol. Evol.">
        <title>Genomics of Secondarily Temperate Adaptation in the Only Non-Antarctic Icefish.</title>
        <authorList>
            <person name="Rivera-Colon A.G."/>
            <person name="Rayamajhi N."/>
            <person name="Minhas B.F."/>
            <person name="Madrigal G."/>
            <person name="Bilyk K.T."/>
            <person name="Yoon V."/>
            <person name="Hune M."/>
            <person name="Gregory S."/>
            <person name="Cheng C.H.C."/>
            <person name="Catchen J.M."/>
        </authorList>
    </citation>
    <scope>NUCLEOTIDE SEQUENCE [LARGE SCALE GENOMIC DNA]</scope>
    <source>
        <strain evidence="8">JMC-PN-2008</strain>
    </source>
</reference>
<evidence type="ECO:0000256" key="6">
    <source>
        <dbReference type="SAM" id="SignalP"/>
    </source>
</evidence>
<dbReference type="AlphaFoldDB" id="A0AAN8APZ8"/>
<dbReference type="EMBL" id="JAUZQC010000005">
    <property type="protein sequence ID" value="KAK5870821.1"/>
    <property type="molecule type" value="Genomic_DNA"/>
</dbReference>
<feature type="region of interest" description="Disordered" evidence="4">
    <location>
        <begin position="438"/>
        <end position="464"/>
    </location>
</feature>
<reference evidence="8 9" key="1">
    <citation type="journal article" date="2023" name="Genes (Basel)">
        <title>Chromosome-Level Genome Assembly and Circadian Gene Repertoire of the Patagonia Blennie Eleginops maclovinus-The Closest Ancestral Proxy of Antarctic Cryonotothenioids.</title>
        <authorList>
            <person name="Cheng C.C."/>
            <person name="Rivera-Colon A.G."/>
            <person name="Minhas B.F."/>
            <person name="Wilson L."/>
            <person name="Rayamajhi N."/>
            <person name="Vargas-Chacoff L."/>
            <person name="Catchen J.M."/>
        </authorList>
    </citation>
    <scope>NUCLEOTIDE SEQUENCE [LARGE SCALE GENOMIC DNA]</scope>
    <source>
        <strain evidence="8">JMC-PN-2008</strain>
    </source>
</reference>
<feature type="region of interest" description="Disordered" evidence="4">
    <location>
        <begin position="655"/>
        <end position="700"/>
    </location>
</feature>
<evidence type="ECO:0000256" key="4">
    <source>
        <dbReference type="SAM" id="MobiDB-lite"/>
    </source>
</evidence>
<dbReference type="Proteomes" id="UP001346869">
    <property type="component" value="Unassembled WGS sequence"/>
</dbReference>
<evidence type="ECO:0000259" key="7">
    <source>
        <dbReference type="SMART" id="SM00082"/>
    </source>
</evidence>
<evidence type="ECO:0000256" key="5">
    <source>
        <dbReference type="SAM" id="Phobius"/>
    </source>
</evidence>
<feature type="compositionally biased region" description="Basic and acidic residues" evidence="4">
    <location>
        <begin position="442"/>
        <end position="458"/>
    </location>
</feature>
<dbReference type="InterPro" id="IPR032675">
    <property type="entry name" value="LRR_dom_sf"/>
</dbReference>
<feature type="chain" id="PRO_5042818784" description="LRRCT domain-containing protein" evidence="6">
    <location>
        <begin position="23"/>
        <end position="746"/>
    </location>
</feature>
<dbReference type="PANTHER" id="PTHR24369">
    <property type="entry name" value="ANTIGEN BSP, PUTATIVE-RELATED"/>
    <property type="match status" value="1"/>
</dbReference>
<dbReference type="InterPro" id="IPR003591">
    <property type="entry name" value="Leu-rich_rpt_typical-subtyp"/>
</dbReference>